<dbReference type="EMBL" id="VEVO01000020">
    <property type="protein sequence ID" value="KAF0025046.1"/>
    <property type="molecule type" value="Genomic_DNA"/>
</dbReference>
<dbReference type="PANTHER" id="PTHR28613:SF9">
    <property type="entry name" value="TRANSMEMBRANE PROTEIN 238"/>
    <property type="match status" value="1"/>
</dbReference>
<dbReference type="PANTHER" id="PTHR28613">
    <property type="entry name" value="SI:CH211-232M10.4-RELATED"/>
    <property type="match status" value="1"/>
</dbReference>
<accession>A0A6A4RQV7</accession>
<feature type="compositionally biased region" description="Gly residues" evidence="1">
    <location>
        <begin position="149"/>
        <end position="163"/>
    </location>
</feature>
<keyword evidence="2" id="KW-0812">Transmembrane</keyword>
<dbReference type="InterPro" id="IPR029365">
    <property type="entry name" value="TMEM238"/>
</dbReference>
<gene>
    <name evidence="3" type="ORF">F2P81_021927</name>
</gene>
<reference evidence="3 4" key="1">
    <citation type="submission" date="2019-06" db="EMBL/GenBank/DDBJ databases">
        <title>Draft genomes of female and male turbot (Scophthalmus maximus).</title>
        <authorList>
            <person name="Xu H."/>
            <person name="Xu X.-W."/>
            <person name="Shao C."/>
            <person name="Chen S."/>
        </authorList>
    </citation>
    <scope>NUCLEOTIDE SEQUENCE [LARGE SCALE GENOMIC DNA]</scope>
    <source>
        <strain evidence="3">Ysfricsl-2016a</strain>
        <tissue evidence="3">Blood</tissue>
    </source>
</reference>
<keyword evidence="2" id="KW-1133">Transmembrane helix</keyword>
<dbReference type="Proteomes" id="UP000438429">
    <property type="component" value="Unassembled WGS sequence"/>
</dbReference>
<dbReference type="AlphaFoldDB" id="A0A6A4RQV7"/>
<comment type="caution">
    <text evidence="3">The sequence shown here is derived from an EMBL/GenBank/DDBJ whole genome shotgun (WGS) entry which is preliminary data.</text>
</comment>
<feature type="region of interest" description="Disordered" evidence="1">
    <location>
        <begin position="101"/>
        <end position="163"/>
    </location>
</feature>
<dbReference type="Pfam" id="PF15125">
    <property type="entry name" value="TMEM238"/>
    <property type="match status" value="1"/>
</dbReference>
<evidence type="ECO:0008006" key="5">
    <source>
        <dbReference type="Google" id="ProtNLM"/>
    </source>
</evidence>
<evidence type="ECO:0000313" key="4">
    <source>
        <dbReference type="Proteomes" id="UP000438429"/>
    </source>
</evidence>
<evidence type="ECO:0000313" key="3">
    <source>
        <dbReference type="EMBL" id="KAF0025046.1"/>
    </source>
</evidence>
<feature type="transmembrane region" description="Helical" evidence="2">
    <location>
        <begin position="45"/>
        <end position="66"/>
    </location>
</feature>
<name>A0A6A4RQV7_SCOMX</name>
<organism evidence="3 4">
    <name type="scientific">Scophthalmus maximus</name>
    <name type="common">Turbot</name>
    <name type="synonym">Psetta maxima</name>
    <dbReference type="NCBI Taxonomy" id="52904"/>
    <lineage>
        <taxon>Eukaryota</taxon>
        <taxon>Metazoa</taxon>
        <taxon>Chordata</taxon>
        <taxon>Craniata</taxon>
        <taxon>Vertebrata</taxon>
        <taxon>Euteleostomi</taxon>
        <taxon>Actinopterygii</taxon>
        <taxon>Neopterygii</taxon>
        <taxon>Teleostei</taxon>
        <taxon>Neoteleostei</taxon>
        <taxon>Acanthomorphata</taxon>
        <taxon>Carangaria</taxon>
        <taxon>Pleuronectiformes</taxon>
        <taxon>Pleuronectoidei</taxon>
        <taxon>Scophthalmidae</taxon>
        <taxon>Scophthalmus</taxon>
    </lineage>
</organism>
<evidence type="ECO:0000256" key="2">
    <source>
        <dbReference type="SAM" id="Phobius"/>
    </source>
</evidence>
<protein>
    <recommendedName>
        <fullName evidence="5">Transmembrane protein 238-like</fullName>
    </recommendedName>
</protein>
<keyword evidence="2" id="KW-0472">Membrane</keyword>
<evidence type="ECO:0000256" key="1">
    <source>
        <dbReference type="SAM" id="MobiDB-lite"/>
    </source>
</evidence>
<sequence length="198" mass="21343">MVHGCVGHCAPILFLALVFDAAGLVVLLTGIFGKLNVDGRFYGDFLIYSGSIIISLSLVWWVLWYTGNVQLHGEDRAGPLHVRFTHWARKLSERLSKGGLKPLGAGQQQQQQQQQQEEEEKKKTTTTTTKSTGHGWEMNGTARASAPSWGGGVSGQDNGGFDAGSGCASLADKNVELGMLRSSDVNLQAAGDKEERLL</sequence>
<proteinExistence type="predicted"/>
<feature type="transmembrane region" description="Helical" evidence="2">
    <location>
        <begin position="12"/>
        <end position="33"/>
    </location>
</feature>